<evidence type="ECO:0000313" key="1">
    <source>
        <dbReference type="EMBL" id="MBW30898.1"/>
    </source>
</evidence>
<proteinExistence type="predicted"/>
<organism evidence="1">
    <name type="scientific">Anopheles braziliensis</name>
    <dbReference type="NCBI Taxonomy" id="58242"/>
    <lineage>
        <taxon>Eukaryota</taxon>
        <taxon>Metazoa</taxon>
        <taxon>Ecdysozoa</taxon>
        <taxon>Arthropoda</taxon>
        <taxon>Hexapoda</taxon>
        <taxon>Insecta</taxon>
        <taxon>Pterygota</taxon>
        <taxon>Neoptera</taxon>
        <taxon>Endopterygota</taxon>
        <taxon>Diptera</taxon>
        <taxon>Nematocera</taxon>
        <taxon>Culicoidea</taxon>
        <taxon>Culicidae</taxon>
        <taxon>Anophelinae</taxon>
        <taxon>Anopheles</taxon>
    </lineage>
</organism>
<dbReference type="AlphaFoldDB" id="A0A2M3ZR98"/>
<protein>
    <submittedName>
        <fullName evidence="1">Putative secreted peptide</fullName>
    </submittedName>
</protein>
<name>A0A2M3ZR98_9DIPT</name>
<dbReference type="EMBL" id="GGFM01010147">
    <property type="protein sequence ID" value="MBW30898.1"/>
    <property type="molecule type" value="Transcribed_RNA"/>
</dbReference>
<accession>A0A2M3ZR98</accession>
<reference evidence="1" key="1">
    <citation type="submission" date="2018-01" db="EMBL/GenBank/DDBJ databases">
        <title>An insight into the sialome of Amazonian anophelines.</title>
        <authorList>
            <person name="Ribeiro J.M."/>
            <person name="Scarpassa V."/>
            <person name="Calvo E."/>
        </authorList>
    </citation>
    <scope>NUCLEOTIDE SEQUENCE</scope>
    <source>
        <tissue evidence="1">Salivary glands</tissue>
    </source>
</reference>
<sequence length="104" mass="11215">MIRLCYVCLFAASLLSGLRFGLVFLLPPATRLAILSDDRRCSQHTDEPFFAFPLLCSGGGGGGVDDVSRTQHTEGFSSVCVSVFDLVRLVSLVNPSSSSATDRW</sequence>